<accession>A0A5P8K893</accession>
<protein>
    <recommendedName>
        <fullName evidence="3">Esterase</fullName>
    </recommendedName>
</protein>
<name>A0A5P8K893_9ACTN</name>
<keyword evidence="2" id="KW-1185">Reference proteome</keyword>
<dbReference type="EMBL" id="CP045096">
    <property type="protein sequence ID" value="QFQ99321.1"/>
    <property type="molecule type" value="Genomic_DNA"/>
</dbReference>
<dbReference type="RefSeq" id="WP_152170744.1">
    <property type="nucleotide sequence ID" value="NZ_CP045096.1"/>
</dbReference>
<dbReference type="KEGG" id="sphv:F9278_27805"/>
<reference evidence="1 2" key="1">
    <citation type="submission" date="2019-10" db="EMBL/GenBank/DDBJ databases">
        <title>Streptomyces sp. strain GY16 isolated from leaves of Broussonetia papyrifera.</title>
        <authorList>
            <person name="Mo P."/>
        </authorList>
    </citation>
    <scope>NUCLEOTIDE SEQUENCE [LARGE SCALE GENOMIC DNA]</scope>
    <source>
        <strain evidence="1 2">GY16</strain>
    </source>
</reference>
<sequence>MPDGVRGALVHHVSATPDGPFQTCWMAADHPSRVPPGRILLSWNPAPDSGMHVTAHLGLPGAEVLLATWPQLAGDWSRTVHPTVVEVMGLHSALTLATTVLELFTDHG</sequence>
<dbReference type="Proteomes" id="UP000327294">
    <property type="component" value="Chromosome"/>
</dbReference>
<organism evidence="1 2">
    <name type="scientific">Streptomyces phaeolivaceus</name>
    <dbReference type="NCBI Taxonomy" id="2653200"/>
    <lineage>
        <taxon>Bacteria</taxon>
        <taxon>Bacillati</taxon>
        <taxon>Actinomycetota</taxon>
        <taxon>Actinomycetes</taxon>
        <taxon>Kitasatosporales</taxon>
        <taxon>Streptomycetaceae</taxon>
        <taxon>Streptomyces</taxon>
    </lineage>
</organism>
<proteinExistence type="predicted"/>
<evidence type="ECO:0000313" key="1">
    <source>
        <dbReference type="EMBL" id="QFQ99321.1"/>
    </source>
</evidence>
<dbReference type="AlphaFoldDB" id="A0A5P8K893"/>
<gene>
    <name evidence="1" type="ORF">F9278_27805</name>
</gene>
<evidence type="ECO:0000313" key="2">
    <source>
        <dbReference type="Proteomes" id="UP000327294"/>
    </source>
</evidence>
<evidence type="ECO:0008006" key="3">
    <source>
        <dbReference type="Google" id="ProtNLM"/>
    </source>
</evidence>